<keyword evidence="16" id="KW-1185">Reference proteome</keyword>
<feature type="transmembrane region" description="Helical" evidence="13">
    <location>
        <begin position="616"/>
        <end position="637"/>
    </location>
</feature>
<evidence type="ECO:0000256" key="6">
    <source>
        <dbReference type="ARBA" id="ARBA00022692"/>
    </source>
</evidence>
<evidence type="ECO:0000256" key="12">
    <source>
        <dbReference type="ARBA" id="ARBA00093602"/>
    </source>
</evidence>
<dbReference type="GO" id="GO:0006506">
    <property type="term" value="P:GPI anchor biosynthetic process"/>
    <property type="evidence" value="ECO:0007669"/>
    <property type="project" value="UniProtKB-UniPathway"/>
</dbReference>
<evidence type="ECO:0000256" key="11">
    <source>
        <dbReference type="ARBA" id="ARBA00079084"/>
    </source>
</evidence>
<dbReference type="InterPro" id="IPR037675">
    <property type="entry name" value="PIG-O_N"/>
</dbReference>
<feature type="transmembrane region" description="Helical" evidence="13">
    <location>
        <begin position="719"/>
        <end position="746"/>
    </location>
</feature>
<name>A0A8J2RQA3_9CRUS</name>
<keyword evidence="7" id="KW-0256">Endoplasmic reticulum</keyword>
<dbReference type="OrthoDB" id="272139at2759"/>
<dbReference type="FunFam" id="3.40.720.10:FF:000041">
    <property type="entry name" value="GPI ethanolamine phosphate transferase 3"/>
    <property type="match status" value="1"/>
</dbReference>
<keyword evidence="4" id="KW-0337">GPI-anchor biosynthesis</keyword>
<evidence type="ECO:0000259" key="14">
    <source>
        <dbReference type="Pfam" id="PF19316"/>
    </source>
</evidence>
<dbReference type="AlphaFoldDB" id="A0A8J2RQA3"/>
<proteinExistence type="inferred from homology"/>
<comment type="similarity">
    <text evidence="3">Belongs to the PIGG/PIGN/PIGO family. PIGO subfamily.</text>
</comment>
<keyword evidence="10" id="KW-0325">Glycoprotein</keyword>
<keyword evidence="6 13" id="KW-0812">Transmembrane</keyword>
<dbReference type="InterPro" id="IPR017850">
    <property type="entry name" value="Alkaline_phosphatase_core_sf"/>
</dbReference>
<feature type="domain" description="GPI ethanolamine phosphate transferase 2 C-terminal" evidence="14">
    <location>
        <begin position="684"/>
        <end position="898"/>
    </location>
</feature>
<keyword evidence="9 13" id="KW-0472">Membrane</keyword>
<feature type="transmembrane region" description="Helical" evidence="13">
    <location>
        <begin position="475"/>
        <end position="492"/>
    </location>
</feature>
<dbReference type="InterPro" id="IPR045687">
    <property type="entry name" value="PIGG/GPI7_C"/>
</dbReference>
<dbReference type="SUPFAM" id="SSF53649">
    <property type="entry name" value="Alkaline phosphatase-like"/>
    <property type="match status" value="1"/>
</dbReference>
<dbReference type="Proteomes" id="UP000789390">
    <property type="component" value="Unassembled WGS sequence"/>
</dbReference>
<organism evidence="15 16">
    <name type="scientific">Daphnia galeata</name>
    <dbReference type="NCBI Taxonomy" id="27404"/>
    <lineage>
        <taxon>Eukaryota</taxon>
        <taxon>Metazoa</taxon>
        <taxon>Ecdysozoa</taxon>
        <taxon>Arthropoda</taxon>
        <taxon>Crustacea</taxon>
        <taxon>Branchiopoda</taxon>
        <taxon>Diplostraca</taxon>
        <taxon>Cladocera</taxon>
        <taxon>Anomopoda</taxon>
        <taxon>Daphniidae</taxon>
        <taxon>Daphnia</taxon>
    </lineage>
</organism>
<evidence type="ECO:0000256" key="3">
    <source>
        <dbReference type="ARBA" id="ARBA00008695"/>
    </source>
</evidence>
<comment type="pathway">
    <text evidence="2">Glycolipid biosynthesis; glycosylphosphatidylinositol-anchor biosynthesis.</text>
</comment>
<sequence>MKKRNLLLFSWLILLYANGVIYFLQGFLLTRREIHLKSAVFDGVSCCLDSKYKQIIILIIDALRYDFLVYNNSTNASSIPIYHNNLPVVQRLLKDNHGVLYQFVADPPTSTMQRLKGITTGSLPTFIDVGSNFASDELIEDNLLSQMTSSGLNITFIGDDTWLQLFPKSFQRSFPFPSFDVWDIHTVDRGVEHHLLPEMMKPDWNLLIAHCLGVDHTGHRYGPEHPVMPLKLKEMNSLIEKIVSNMNSRTLLLVMGDHGMTRSGDHGGDSPDEVNAGFFAYSPGWNIKLNNSKTRAISQVDLVPTLSLLLGIPIPYSNLGSVILDLVLPEQLWREIHPSEEHEKNIALSYFSEALYLNTKQIWRYLETYSRDSSFPKKEFEQLRSQFDLAVHIFGRLKMERCSSSCASDLNCCASSEMLEEFIQTAQIFLAEAKEMCRSMWARFDLTSISIGLIIFAFSLCLHANFLIDSESLRMRPVQCFGIMGAFLSILVQGWSSVVSLGLSLTPVFVYLIGTIGKMRLFQQFKFAYLAPFFMAVSYTSNSFVVEEPYVVHYLTQSFIWIPMFFKRPTKNRMWILRIALSLSTRLGLAYFRCREEQFPACEAYSLHRSLTSLSGTNWVVCGRVSIALASCIALYLLYKRYFSLDRQIVFIVMIVWCYWILQVLCFMNGSDTIGLIYLPRLFYIVFIGKLSHHMYTFLFDNELSKMPNYREKTSNMVILLSTLAILLAGDGLAPGIILTVVSLTLFSQLFTGDSSCGEMWPLYGLLSVHGFFASGHHTSLANVPWETAFVGISHSDIQSEWANVLPVLFVSYSTAFSMLLHAMSVPIVSLSEMILKNKDSRKLFNGWLYFLFFHAVRLFGCMGAAALHRRHLMVWKIFAPRLLYELLFAVYTSLGIVASLFIFQATM</sequence>
<evidence type="ECO:0000256" key="8">
    <source>
        <dbReference type="ARBA" id="ARBA00022989"/>
    </source>
</evidence>
<comment type="subcellular location">
    <subcellularLocation>
        <location evidence="1">Endoplasmic reticulum membrane</location>
        <topology evidence="1">Multi-pass membrane protein</topology>
    </subcellularLocation>
</comment>
<dbReference type="Pfam" id="PF19316">
    <property type="entry name" value="PIGO_PIGG"/>
    <property type="match status" value="1"/>
</dbReference>
<gene>
    <name evidence="15" type="ORF">DGAL_LOCUS12024</name>
</gene>
<feature type="transmembrane region" description="Helical" evidence="13">
    <location>
        <begin position="810"/>
        <end position="836"/>
    </location>
</feature>
<comment type="caution">
    <text evidence="15">The sequence shown here is derived from an EMBL/GenBank/DDBJ whole genome shotgun (WGS) entry which is preliminary data.</text>
</comment>
<feature type="transmembrane region" description="Helical" evidence="13">
    <location>
        <begin position="848"/>
        <end position="868"/>
    </location>
</feature>
<dbReference type="Pfam" id="PF01663">
    <property type="entry name" value="Phosphodiest"/>
    <property type="match status" value="1"/>
</dbReference>
<dbReference type="Gene3D" id="3.40.720.10">
    <property type="entry name" value="Alkaline Phosphatase, subunit A"/>
    <property type="match status" value="1"/>
</dbReference>
<evidence type="ECO:0000313" key="16">
    <source>
        <dbReference type="Proteomes" id="UP000789390"/>
    </source>
</evidence>
<dbReference type="EMBL" id="CAKKLH010000286">
    <property type="protein sequence ID" value="CAH0108628.1"/>
    <property type="molecule type" value="Genomic_DNA"/>
</dbReference>
<keyword evidence="8 13" id="KW-1133">Transmembrane helix</keyword>
<dbReference type="PANTHER" id="PTHR23071:SF1">
    <property type="entry name" value="GPI ETHANOLAMINE PHOSPHATE TRANSFERASE 3"/>
    <property type="match status" value="1"/>
</dbReference>
<dbReference type="GO" id="GO:0005789">
    <property type="term" value="C:endoplasmic reticulum membrane"/>
    <property type="evidence" value="ECO:0007669"/>
    <property type="project" value="UniProtKB-SubCell"/>
</dbReference>
<evidence type="ECO:0000256" key="7">
    <source>
        <dbReference type="ARBA" id="ARBA00022824"/>
    </source>
</evidence>
<feature type="transmembrane region" description="Helical" evidence="13">
    <location>
        <begin position="575"/>
        <end position="592"/>
    </location>
</feature>
<dbReference type="InterPro" id="IPR039524">
    <property type="entry name" value="PIGO/GPI13"/>
</dbReference>
<evidence type="ECO:0000256" key="2">
    <source>
        <dbReference type="ARBA" id="ARBA00004687"/>
    </source>
</evidence>
<evidence type="ECO:0000256" key="4">
    <source>
        <dbReference type="ARBA" id="ARBA00022502"/>
    </source>
</evidence>
<feature type="transmembrane region" description="Helical" evidence="13">
    <location>
        <begin position="527"/>
        <end position="544"/>
    </location>
</feature>
<reference evidence="15" key="1">
    <citation type="submission" date="2021-11" db="EMBL/GenBank/DDBJ databases">
        <authorList>
            <person name="Schell T."/>
        </authorList>
    </citation>
    <scope>NUCLEOTIDE SEQUENCE</scope>
    <source>
        <strain evidence="15">M5</strain>
    </source>
</reference>
<dbReference type="InterPro" id="IPR002591">
    <property type="entry name" value="Phosphodiest/P_Trfase"/>
</dbReference>
<keyword evidence="5" id="KW-0808">Transferase</keyword>
<evidence type="ECO:0000256" key="1">
    <source>
        <dbReference type="ARBA" id="ARBA00004477"/>
    </source>
</evidence>
<dbReference type="CDD" id="cd16023">
    <property type="entry name" value="GPI_EPT_3"/>
    <property type="match status" value="1"/>
</dbReference>
<evidence type="ECO:0000256" key="13">
    <source>
        <dbReference type="SAM" id="Phobius"/>
    </source>
</evidence>
<accession>A0A8J2RQA3</accession>
<feature type="transmembrane region" description="Helical" evidence="13">
    <location>
        <begin position="446"/>
        <end position="468"/>
    </location>
</feature>
<dbReference type="UniPathway" id="UPA00196"/>
<dbReference type="PANTHER" id="PTHR23071">
    <property type="entry name" value="PHOSPHATIDYLINOSITOL GLYCAN"/>
    <property type="match status" value="1"/>
</dbReference>
<dbReference type="GO" id="GO:0051377">
    <property type="term" value="F:mannose-ethanolamine phosphotransferase activity"/>
    <property type="evidence" value="ECO:0007669"/>
    <property type="project" value="InterPro"/>
</dbReference>
<protein>
    <recommendedName>
        <fullName evidence="12">GPI ethanolamine phosphate transferase 3, catalytic subunit</fullName>
    </recommendedName>
    <alternativeName>
        <fullName evidence="11">Phosphatidylinositol-glycan biosynthesis class O protein</fullName>
    </alternativeName>
</protein>
<feature type="transmembrane region" description="Helical" evidence="13">
    <location>
        <begin position="649"/>
        <end position="670"/>
    </location>
</feature>
<feature type="transmembrane region" description="Helical" evidence="13">
    <location>
        <begin position="883"/>
        <end position="904"/>
    </location>
</feature>
<evidence type="ECO:0000256" key="10">
    <source>
        <dbReference type="ARBA" id="ARBA00023180"/>
    </source>
</evidence>
<evidence type="ECO:0000256" key="9">
    <source>
        <dbReference type="ARBA" id="ARBA00023136"/>
    </source>
</evidence>
<evidence type="ECO:0000256" key="5">
    <source>
        <dbReference type="ARBA" id="ARBA00022679"/>
    </source>
</evidence>
<feature type="transmembrane region" description="Helical" evidence="13">
    <location>
        <begin position="682"/>
        <end position="699"/>
    </location>
</feature>
<evidence type="ECO:0000313" key="15">
    <source>
        <dbReference type="EMBL" id="CAH0108628.1"/>
    </source>
</evidence>